<evidence type="ECO:0000313" key="1">
    <source>
        <dbReference type="EMBL" id="SVB57703.1"/>
    </source>
</evidence>
<gene>
    <name evidence="1" type="ORF">METZ01_LOCUS210557</name>
</gene>
<accession>A0A382F668</accession>
<reference evidence="1" key="1">
    <citation type="submission" date="2018-05" db="EMBL/GenBank/DDBJ databases">
        <authorList>
            <person name="Lanie J.A."/>
            <person name="Ng W.-L."/>
            <person name="Kazmierczak K.M."/>
            <person name="Andrzejewski T.M."/>
            <person name="Davidsen T.M."/>
            <person name="Wayne K.J."/>
            <person name="Tettelin H."/>
            <person name="Glass J.I."/>
            <person name="Rusch D."/>
            <person name="Podicherti R."/>
            <person name="Tsui H.-C.T."/>
            <person name="Winkler M.E."/>
        </authorList>
    </citation>
    <scope>NUCLEOTIDE SEQUENCE</scope>
</reference>
<name>A0A382F668_9ZZZZ</name>
<feature type="non-terminal residue" evidence="1">
    <location>
        <position position="1"/>
    </location>
</feature>
<sequence>VPTTSQPPYDDGPYLGSISDFVATSTDWLAAPAIGDCMARSSSQLPVAVKNLIVDLGMLGAVQQMDSLGALQPSLGQIWSGCMAEGEQVVTTTLAPEATVPCQGSLTRLPFDLNVIQGVVPLGHLNPPEHTQPTDHHYFLLPGWANENVASTPFVAPADGYLTGLASYSSNSSGSMFTDWQMSVNVCVNGYIKFGHVSTLSEEVQALVDREPGTCSSYGYAGNMTEQCYWYGLSQVVSAGDLLGTAAGFDTPNSALDFWALDRSGPLHDVIDPSYEHGNARIAQCGLDWFTDDLRTALYGRRLNFRGIVADAEVGCGKVIQDVAGTAKGLWYATVPIDGRWLDELALVDDNALGDHQVVSVASTVSNAGYWVFQKRSSGTVNRDFAQVAVGSGIHCYDTFTADSNGPSQGGADRFVIKVVDDSTLHIEHQSGSCSSGVSFQSPHVYSRYQQ</sequence>
<dbReference type="EMBL" id="UINC01047876">
    <property type="protein sequence ID" value="SVB57703.1"/>
    <property type="molecule type" value="Genomic_DNA"/>
</dbReference>
<proteinExistence type="predicted"/>
<dbReference type="AlphaFoldDB" id="A0A382F668"/>
<protein>
    <submittedName>
        <fullName evidence="1">Uncharacterized protein</fullName>
    </submittedName>
</protein>
<organism evidence="1">
    <name type="scientific">marine metagenome</name>
    <dbReference type="NCBI Taxonomy" id="408172"/>
    <lineage>
        <taxon>unclassified sequences</taxon>
        <taxon>metagenomes</taxon>
        <taxon>ecological metagenomes</taxon>
    </lineage>
</organism>